<evidence type="ECO:0000313" key="3">
    <source>
        <dbReference type="EMBL" id="SMS14563.1"/>
    </source>
</evidence>
<organism evidence="3 4">
    <name type="scientific">Levilactobacillus zymae</name>
    <dbReference type="NCBI Taxonomy" id="267363"/>
    <lineage>
        <taxon>Bacteria</taxon>
        <taxon>Bacillati</taxon>
        <taxon>Bacillota</taxon>
        <taxon>Bacilli</taxon>
        <taxon>Lactobacillales</taxon>
        <taxon>Lactobacillaceae</taxon>
        <taxon>Levilactobacillus</taxon>
    </lineage>
</organism>
<dbReference type="EMBL" id="BJZK01000045">
    <property type="protein sequence ID" value="GEO73249.1"/>
    <property type="molecule type" value="Genomic_DNA"/>
</dbReference>
<accession>A0A1Y6K0E4</accession>
<dbReference type="InterPro" id="IPR011008">
    <property type="entry name" value="Dimeric_a/b-barrel"/>
</dbReference>
<gene>
    <name evidence="3" type="ORF">LZ3411_1513</name>
    <name evidence="2" type="ORF">LZY01_24170</name>
</gene>
<dbReference type="KEGG" id="lzy:LZ3411_1513"/>
<evidence type="ECO:0000259" key="1">
    <source>
        <dbReference type="Pfam" id="PF03992"/>
    </source>
</evidence>
<reference evidence="3" key="1">
    <citation type="submission" date="2017-05" db="EMBL/GenBank/DDBJ databases">
        <authorList>
            <person name="Song R."/>
            <person name="Chenine A.L."/>
            <person name="Ruprecht R.M."/>
        </authorList>
    </citation>
    <scope>NUCLEOTIDE SEQUENCE</scope>
    <source>
        <strain evidence="3">ACA-DC 3411</strain>
    </source>
</reference>
<dbReference type="Proteomes" id="UP000195412">
    <property type="component" value="Chromosome I"/>
</dbReference>
<proteinExistence type="predicted"/>
<dbReference type="Proteomes" id="UP000321794">
    <property type="component" value="Unassembled WGS sequence"/>
</dbReference>
<dbReference type="Pfam" id="PF03992">
    <property type="entry name" value="ABM"/>
    <property type="match status" value="1"/>
</dbReference>
<dbReference type="Gene3D" id="3.30.70.100">
    <property type="match status" value="1"/>
</dbReference>
<dbReference type="EMBL" id="LT854705">
    <property type="protein sequence ID" value="SMS14563.1"/>
    <property type="molecule type" value="Genomic_DNA"/>
</dbReference>
<evidence type="ECO:0000313" key="2">
    <source>
        <dbReference type="EMBL" id="GEO73249.1"/>
    </source>
</evidence>
<evidence type="ECO:0000313" key="4">
    <source>
        <dbReference type="Proteomes" id="UP000195412"/>
    </source>
</evidence>
<reference evidence="2 5" key="3">
    <citation type="submission" date="2019-07" db="EMBL/GenBank/DDBJ databases">
        <title>Whole genome shotgun sequence of Lactobacillus zymae NBRC 107157.</title>
        <authorList>
            <person name="Hosoyama A."/>
            <person name="Uohara A."/>
            <person name="Ohji S."/>
            <person name="Ichikawa N."/>
        </authorList>
    </citation>
    <scope>NUCLEOTIDE SEQUENCE [LARGE SCALE GENOMIC DNA]</scope>
    <source>
        <strain evidence="2 5">NBRC 107157</strain>
    </source>
</reference>
<dbReference type="InterPro" id="IPR007138">
    <property type="entry name" value="ABM_dom"/>
</dbReference>
<dbReference type="RefSeq" id="WP_057734428.1">
    <property type="nucleotide sequence ID" value="NZ_BJZK01000045.1"/>
</dbReference>
<name>A0A1Y6K0E4_9LACO</name>
<evidence type="ECO:0000313" key="5">
    <source>
        <dbReference type="Proteomes" id="UP000321794"/>
    </source>
</evidence>
<dbReference type="OrthoDB" id="2157140at2"/>
<dbReference type="SUPFAM" id="SSF54909">
    <property type="entry name" value="Dimeric alpha+beta barrel"/>
    <property type="match status" value="1"/>
</dbReference>
<dbReference type="AlphaFoldDB" id="A0A1Y6K0E4"/>
<reference evidence="4" key="2">
    <citation type="submission" date="2017-05" db="EMBL/GenBank/DDBJ databases">
        <authorList>
            <person name="Papadimitriou K."/>
        </authorList>
    </citation>
    <scope>NUCLEOTIDE SEQUENCE [LARGE SCALE GENOMIC DNA]</scope>
    <source>
        <strain evidence="4">ACA-DC 3411</strain>
    </source>
</reference>
<feature type="domain" description="ABM" evidence="1">
    <location>
        <begin position="77"/>
        <end position="140"/>
    </location>
</feature>
<protein>
    <recommendedName>
        <fullName evidence="1">ABM domain-containing protein</fullName>
    </recommendedName>
</protein>
<keyword evidence="5" id="KW-1185">Reference proteome</keyword>
<sequence>MVQNIALTFGSKAILTQFMTANSDRELVLLGSSTGDDEGLQLLDVSGQPSLFTTNLDYRVKLHQGATDWRGFFSFSYFKFDPDTADVFDAKINRLAANPLPEGMRALYVLTKTADSGSYILLTIWDDGQAFSLWRHSAAFAPLDIYATSANHYHAAGYHRLAAKTTH</sequence>